<reference evidence="3 4" key="1">
    <citation type="submission" date="2019-07" db="EMBL/GenBank/DDBJ databases">
        <title>Genomes of Cafeteria roenbergensis.</title>
        <authorList>
            <person name="Fischer M.G."/>
            <person name="Hackl T."/>
            <person name="Roman M."/>
        </authorList>
    </citation>
    <scope>NUCLEOTIDE SEQUENCE [LARGE SCALE GENOMIC DNA]</scope>
    <source>
        <strain evidence="3 4">BVI</strain>
    </source>
</reference>
<evidence type="ECO:0000313" key="4">
    <source>
        <dbReference type="Proteomes" id="UP000323011"/>
    </source>
</evidence>
<protein>
    <submittedName>
        <fullName evidence="3">Uncharacterized protein</fullName>
    </submittedName>
</protein>
<evidence type="ECO:0000256" key="2">
    <source>
        <dbReference type="SAM" id="Phobius"/>
    </source>
</evidence>
<feature type="transmembrane region" description="Helical" evidence="2">
    <location>
        <begin position="450"/>
        <end position="468"/>
    </location>
</feature>
<name>A0A5A8C4V2_CAFRO</name>
<comment type="caution">
    <text evidence="3">The sequence shown here is derived from an EMBL/GenBank/DDBJ whole genome shotgun (WGS) entry which is preliminary data.</text>
</comment>
<dbReference type="Proteomes" id="UP000323011">
    <property type="component" value="Unassembled WGS sequence"/>
</dbReference>
<evidence type="ECO:0000313" key="3">
    <source>
        <dbReference type="EMBL" id="KAA0147845.1"/>
    </source>
</evidence>
<evidence type="ECO:0000256" key="1">
    <source>
        <dbReference type="SAM" id="MobiDB-lite"/>
    </source>
</evidence>
<organism evidence="3 4">
    <name type="scientific">Cafeteria roenbergensis</name>
    <name type="common">Marine flagellate</name>
    <dbReference type="NCBI Taxonomy" id="33653"/>
    <lineage>
        <taxon>Eukaryota</taxon>
        <taxon>Sar</taxon>
        <taxon>Stramenopiles</taxon>
        <taxon>Bigyra</taxon>
        <taxon>Opalozoa</taxon>
        <taxon>Bicosoecida</taxon>
        <taxon>Cafeteriaceae</taxon>
        <taxon>Cafeteria</taxon>
    </lineage>
</organism>
<feature type="region of interest" description="Disordered" evidence="1">
    <location>
        <begin position="132"/>
        <end position="175"/>
    </location>
</feature>
<feature type="compositionally biased region" description="Basic residues" evidence="1">
    <location>
        <begin position="165"/>
        <end position="175"/>
    </location>
</feature>
<feature type="region of interest" description="Disordered" evidence="1">
    <location>
        <begin position="517"/>
        <end position="543"/>
    </location>
</feature>
<keyword evidence="2" id="KW-0472">Membrane</keyword>
<sequence length="543" mass="58629">MAASGQPFRTESPLQALKLHPSGADGARAHHSSAARQRRDTEEIVAQELDPFVIDGAPHVAAVPSRERRSYSMAPRPLFAYGAPADVRRGAVSPRAARPGRSLAEQLGVTHREDADEDMDKALSWTSRLREPEVPEADAVAAPTGSVQPARESIPSSRVPPPRIKTPRTKPKRFRSRSFGVGADIARPADFSSSDSDDGMPPVQVAIGSKRAGFSPIYARPAMRREEPPEADDGEGLTPLARNISATSFDDLQLKIQRLQLDMELFDACVICGEFGKCARFHCCKTPRHMQCEMDFAKANRLRWRLACAKVRPDGSKVFKRLRPARTEEGYHKQLASAGDRLYQLLPCSVCRKPLAAVRAVGEFAPVAWMELDALEEEQEARDEVAMRGDHPARSASGARRLLALAGYAGYGHFARWQCVWCAILVVVTGVCLFIFSTLSREGSAEFGPLLGAAATLGALLVLACWCVNHCMAVSRTKAEMASFDEERDAVASGRAARGSAQPLPALAAANPLHADGAGARAPKISAPDRAALRSGRDASSLA</sequence>
<feature type="transmembrane region" description="Helical" evidence="2">
    <location>
        <begin position="419"/>
        <end position="438"/>
    </location>
</feature>
<dbReference type="AlphaFoldDB" id="A0A5A8C4V2"/>
<gene>
    <name evidence="3" type="ORF">FNF29_07059</name>
</gene>
<feature type="region of interest" description="Disordered" evidence="1">
    <location>
        <begin position="1"/>
        <end position="42"/>
    </location>
</feature>
<dbReference type="EMBL" id="VLTN01000060">
    <property type="protein sequence ID" value="KAA0147845.1"/>
    <property type="molecule type" value="Genomic_DNA"/>
</dbReference>
<proteinExistence type="predicted"/>
<keyword evidence="2" id="KW-1133">Transmembrane helix</keyword>
<keyword evidence="4" id="KW-1185">Reference proteome</keyword>
<accession>A0A5A8C4V2</accession>
<keyword evidence="2" id="KW-0812">Transmembrane</keyword>